<protein>
    <recommendedName>
        <fullName evidence="6">C2H2-type domain-containing protein</fullName>
    </recommendedName>
</protein>
<dbReference type="PROSITE" id="PS50157">
    <property type="entry name" value="ZINC_FINGER_C2H2_2"/>
    <property type="match status" value="2"/>
</dbReference>
<reference evidence="7" key="1">
    <citation type="submission" date="2022-03" db="EMBL/GenBank/DDBJ databases">
        <authorList>
            <person name="Sayadi A."/>
        </authorList>
    </citation>
    <scope>NUCLEOTIDE SEQUENCE</scope>
</reference>
<keyword evidence="1" id="KW-0479">Metal-binding</keyword>
<gene>
    <name evidence="7" type="ORF">ACAOBT_LOCUS5663</name>
</gene>
<dbReference type="GO" id="GO:0008270">
    <property type="term" value="F:zinc ion binding"/>
    <property type="evidence" value="ECO:0007669"/>
    <property type="project" value="UniProtKB-KW"/>
</dbReference>
<feature type="domain" description="C2H2-type" evidence="6">
    <location>
        <begin position="15"/>
        <end position="42"/>
    </location>
</feature>
<evidence type="ECO:0000313" key="8">
    <source>
        <dbReference type="Proteomes" id="UP001152888"/>
    </source>
</evidence>
<sequence>MSDDGTNGGTAERKYSCKECGNTYKHRSSLNNHRRFACGKSPSFKCNLCSSTFSRKFSLRRHIQTEACQTSKHDFPKS</sequence>
<keyword evidence="2" id="KW-0677">Repeat</keyword>
<dbReference type="SUPFAM" id="SSF57667">
    <property type="entry name" value="beta-beta-alpha zinc fingers"/>
    <property type="match status" value="1"/>
</dbReference>
<evidence type="ECO:0000256" key="4">
    <source>
        <dbReference type="ARBA" id="ARBA00022833"/>
    </source>
</evidence>
<name>A0A9P0P0R3_ACAOB</name>
<keyword evidence="8" id="KW-1185">Reference proteome</keyword>
<dbReference type="SMART" id="SM00355">
    <property type="entry name" value="ZnF_C2H2"/>
    <property type="match status" value="2"/>
</dbReference>
<evidence type="ECO:0000256" key="3">
    <source>
        <dbReference type="ARBA" id="ARBA00022771"/>
    </source>
</evidence>
<dbReference type="Pfam" id="PF00096">
    <property type="entry name" value="zf-C2H2"/>
    <property type="match status" value="2"/>
</dbReference>
<accession>A0A9P0P0R3</accession>
<dbReference type="FunFam" id="3.30.160.60:FF:000710">
    <property type="entry name" value="Zinc finger protein 768"/>
    <property type="match status" value="1"/>
</dbReference>
<dbReference type="OrthoDB" id="10004641at2759"/>
<evidence type="ECO:0000256" key="1">
    <source>
        <dbReference type="ARBA" id="ARBA00022723"/>
    </source>
</evidence>
<organism evidence="7 8">
    <name type="scientific">Acanthoscelides obtectus</name>
    <name type="common">Bean weevil</name>
    <name type="synonym">Bruchus obtectus</name>
    <dbReference type="NCBI Taxonomy" id="200917"/>
    <lineage>
        <taxon>Eukaryota</taxon>
        <taxon>Metazoa</taxon>
        <taxon>Ecdysozoa</taxon>
        <taxon>Arthropoda</taxon>
        <taxon>Hexapoda</taxon>
        <taxon>Insecta</taxon>
        <taxon>Pterygota</taxon>
        <taxon>Neoptera</taxon>
        <taxon>Endopterygota</taxon>
        <taxon>Coleoptera</taxon>
        <taxon>Polyphaga</taxon>
        <taxon>Cucujiformia</taxon>
        <taxon>Chrysomeloidea</taxon>
        <taxon>Chrysomelidae</taxon>
        <taxon>Bruchinae</taxon>
        <taxon>Bruchini</taxon>
        <taxon>Acanthoscelides</taxon>
    </lineage>
</organism>
<evidence type="ECO:0000313" key="7">
    <source>
        <dbReference type="EMBL" id="CAH1964207.1"/>
    </source>
</evidence>
<evidence type="ECO:0000256" key="5">
    <source>
        <dbReference type="PROSITE-ProRule" id="PRU00042"/>
    </source>
</evidence>
<dbReference type="EMBL" id="CAKOFQ010006713">
    <property type="protein sequence ID" value="CAH1964207.1"/>
    <property type="molecule type" value="Genomic_DNA"/>
</dbReference>
<dbReference type="InterPro" id="IPR013087">
    <property type="entry name" value="Znf_C2H2_type"/>
</dbReference>
<dbReference type="AlphaFoldDB" id="A0A9P0P0R3"/>
<dbReference type="InterPro" id="IPR036236">
    <property type="entry name" value="Znf_C2H2_sf"/>
</dbReference>
<feature type="domain" description="C2H2-type" evidence="6">
    <location>
        <begin position="44"/>
        <end position="78"/>
    </location>
</feature>
<proteinExistence type="predicted"/>
<comment type="caution">
    <text evidence="7">The sequence shown here is derived from an EMBL/GenBank/DDBJ whole genome shotgun (WGS) entry which is preliminary data.</text>
</comment>
<dbReference type="Proteomes" id="UP001152888">
    <property type="component" value="Unassembled WGS sequence"/>
</dbReference>
<dbReference type="Gene3D" id="3.30.160.60">
    <property type="entry name" value="Classic Zinc Finger"/>
    <property type="match status" value="2"/>
</dbReference>
<evidence type="ECO:0000256" key="2">
    <source>
        <dbReference type="ARBA" id="ARBA00022737"/>
    </source>
</evidence>
<keyword evidence="3 5" id="KW-0863">Zinc-finger</keyword>
<keyword evidence="4" id="KW-0862">Zinc</keyword>
<evidence type="ECO:0000259" key="6">
    <source>
        <dbReference type="PROSITE" id="PS50157"/>
    </source>
</evidence>